<evidence type="ECO:0000313" key="2">
    <source>
        <dbReference type="EMBL" id="KAK2726997.1"/>
    </source>
</evidence>
<feature type="non-terminal residue" evidence="2">
    <location>
        <position position="418"/>
    </location>
</feature>
<dbReference type="InterPro" id="IPR029045">
    <property type="entry name" value="ClpP/crotonase-like_dom_sf"/>
</dbReference>
<accession>A0AA88ISY5</accession>
<evidence type="ECO:0000256" key="1">
    <source>
        <dbReference type="ARBA" id="ARBA00005254"/>
    </source>
</evidence>
<keyword evidence="3" id="KW-1185">Reference proteome</keyword>
<dbReference type="EMBL" id="JAVRJZ010000001">
    <property type="protein sequence ID" value="KAK2726997.1"/>
    <property type="molecule type" value="Genomic_DNA"/>
</dbReference>
<sequence>MNQFTTSTEALNQQLIEKIALRAGYYGLNILKDLNPMISTDEDILCRSRKCYGSSSKAEQCSCGIKILVSSNGSEPDQPDSANLNTVSLSNYAHQTVQAKIAAITSKLSRKEEDCEAHIIQSVKRMSPYLQCTSAVLSRVNEETKGVKINCEAEQKPKLLSIRELKTTQQLISNGIVSERPNSANLNPVSLSNYAHQTVLEKTTAITSTCSQKKEDCEAHLSQRIKMVSPRMKHLLANVLKRSFISWIIVYYRECKECFSGLAEDEDCRAIVVSGSGKHFTAGLDLTDMGNLSEQFSSDDDIARKSKRLYKIIRAYQESFSAIEQCPKPVIAAVHSACIGGGVDLITAADIRFCTKDAYFCVKEVDIGLAADVGTLQRLPKVIGSDSLARDLALTARRMYADEAKESGLVSRLFDDKT</sequence>
<dbReference type="CDD" id="cd06558">
    <property type="entry name" value="crotonase-like"/>
    <property type="match status" value="1"/>
</dbReference>
<proteinExistence type="inferred from homology"/>
<dbReference type="FunFam" id="3.90.226.10:FF:000024">
    <property type="entry name" value="Delta3,5-delta2,4-dienoyl-CoA isomerase"/>
    <property type="match status" value="1"/>
</dbReference>
<organism evidence="2 3">
    <name type="scientific">Artemia franciscana</name>
    <name type="common">Brine shrimp</name>
    <name type="synonym">Artemia sanfranciscana</name>
    <dbReference type="NCBI Taxonomy" id="6661"/>
    <lineage>
        <taxon>Eukaryota</taxon>
        <taxon>Metazoa</taxon>
        <taxon>Ecdysozoa</taxon>
        <taxon>Arthropoda</taxon>
        <taxon>Crustacea</taxon>
        <taxon>Branchiopoda</taxon>
        <taxon>Anostraca</taxon>
        <taxon>Artemiidae</taxon>
        <taxon>Artemia</taxon>
    </lineage>
</organism>
<comment type="similarity">
    <text evidence="1">Belongs to the enoyl-CoA hydratase/isomerase family.</text>
</comment>
<comment type="caution">
    <text evidence="2">The sequence shown here is derived from an EMBL/GenBank/DDBJ whole genome shotgun (WGS) entry which is preliminary data.</text>
</comment>
<dbReference type="PANTHER" id="PTHR43149">
    <property type="entry name" value="ENOYL-COA HYDRATASE"/>
    <property type="match status" value="1"/>
</dbReference>
<dbReference type="AlphaFoldDB" id="A0AA88ISY5"/>
<dbReference type="Proteomes" id="UP001187531">
    <property type="component" value="Unassembled WGS sequence"/>
</dbReference>
<dbReference type="InterPro" id="IPR045002">
    <property type="entry name" value="Ech1-like"/>
</dbReference>
<dbReference type="Pfam" id="PF00378">
    <property type="entry name" value="ECH_1"/>
    <property type="match status" value="1"/>
</dbReference>
<dbReference type="PANTHER" id="PTHR43149:SF1">
    <property type="entry name" value="DELTA(3,5)-DELTA(2,4)-DIENOYL-COA ISOMERASE, MITOCHONDRIAL"/>
    <property type="match status" value="1"/>
</dbReference>
<dbReference type="InterPro" id="IPR001753">
    <property type="entry name" value="Enoyl-CoA_hydra/iso"/>
</dbReference>
<dbReference type="GO" id="GO:0051750">
    <property type="term" value="F:delta(3,5)-delta(2,4)-dienoyl-CoA isomerase activity"/>
    <property type="evidence" value="ECO:0007669"/>
    <property type="project" value="TreeGrafter"/>
</dbReference>
<dbReference type="SUPFAM" id="SSF52096">
    <property type="entry name" value="ClpP/crotonase"/>
    <property type="match status" value="1"/>
</dbReference>
<evidence type="ECO:0000313" key="3">
    <source>
        <dbReference type="Proteomes" id="UP001187531"/>
    </source>
</evidence>
<gene>
    <name evidence="2" type="ORF">QYM36_007742</name>
</gene>
<protein>
    <submittedName>
        <fullName evidence="2">Uncharacterized protein</fullName>
    </submittedName>
</protein>
<dbReference type="GO" id="GO:0005739">
    <property type="term" value="C:mitochondrion"/>
    <property type="evidence" value="ECO:0007669"/>
    <property type="project" value="TreeGrafter"/>
</dbReference>
<name>A0AA88ISY5_ARTSF</name>
<reference evidence="2" key="1">
    <citation type="submission" date="2023-07" db="EMBL/GenBank/DDBJ databases">
        <title>Chromosome-level genome assembly of Artemia franciscana.</title>
        <authorList>
            <person name="Jo E."/>
        </authorList>
    </citation>
    <scope>NUCLEOTIDE SEQUENCE</scope>
    <source>
        <tissue evidence="2">Whole body</tissue>
    </source>
</reference>
<dbReference type="Gene3D" id="3.90.226.10">
    <property type="entry name" value="2-enoyl-CoA Hydratase, Chain A, domain 1"/>
    <property type="match status" value="1"/>
</dbReference>